<dbReference type="EMBL" id="MN741026">
    <property type="protein sequence ID" value="QHU23203.1"/>
    <property type="molecule type" value="Genomic_DNA"/>
</dbReference>
<dbReference type="InterPro" id="IPR000719">
    <property type="entry name" value="Prot_kinase_dom"/>
</dbReference>
<dbReference type="GO" id="GO:0004672">
    <property type="term" value="F:protein kinase activity"/>
    <property type="evidence" value="ECO:0007669"/>
    <property type="project" value="InterPro"/>
</dbReference>
<reference evidence="2" key="1">
    <citation type="journal article" date="2020" name="Nature">
        <title>Giant virus diversity and host interactions through global metagenomics.</title>
        <authorList>
            <person name="Schulz F."/>
            <person name="Roux S."/>
            <person name="Paez-Espino D."/>
            <person name="Jungbluth S."/>
            <person name="Walsh D.A."/>
            <person name="Denef V.J."/>
            <person name="McMahon K.D."/>
            <person name="Konstantinidis K.T."/>
            <person name="Eloe-Fadrosh E.A."/>
            <person name="Kyrpides N.C."/>
            <person name="Woyke T."/>
        </authorList>
    </citation>
    <scope>NUCLEOTIDE SEQUENCE</scope>
    <source>
        <strain evidence="2">GVMAG-S-ERX555907-94</strain>
    </source>
</reference>
<name>A0A6C0L0X5_9ZZZZ</name>
<dbReference type="PROSITE" id="PS50011">
    <property type="entry name" value="PROTEIN_KINASE_DOM"/>
    <property type="match status" value="1"/>
</dbReference>
<organism evidence="2">
    <name type="scientific">viral metagenome</name>
    <dbReference type="NCBI Taxonomy" id="1070528"/>
    <lineage>
        <taxon>unclassified sequences</taxon>
        <taxon>metagenomes</taxon>
        <taxon>organismal metagenomes</taxon>
    </lineage>
</organism>
<accession>A0A6C0L0X5</accession>
<evidence type="ECO:0000259" key="1">
    <source>
        <dbReference type="PROSITE" id="PS50011"/>
    </source>
</evidence>
<feature type="domain" description="Protein kinase" evidence="1">
    <location>
        <begin position="1"/>
        <end position="359"/>
    </location>
</feature>
<evidence type="ECO:0000313" key="2">
    <source>
        <dbReference type="EMBL" id="QHU23203.1"/>
    </source>
</evidence>
<sequence length="359" mass="42421">MIGGKLLATGSSSCIFHPNFPCHSRETIKEDKITKIIYDKKSLQSLNKEKKINEIVQSIPGYQKWSIVYDELCKTPSRDKLYEYDKEGMYGCEDGMKRSEDVISINESYMLNGRFGGITLDNYFKEKMTDKRNIQSDFLSLMNMMKPLFLGLKSMGSHNLIHNDIKGGNIVKDKNTFKYIDFGLTDKISRVIHFKKRSISEFKTNRIYLPYSHEYIYSNIPAKDLYKEINFERRNLDRFMDLCSLFNRDYESIHELIIHKSTLKTNTFKDLIRGIDTYSLGVLIPLLFLSNYGYEDTVELLDKYAIIDDFFYLFEQMNEPLYEDRISSQEAYHLFSKLVRKYNPQKKRNKTKRKKRGRK</sequence>
<dbReference type="Gene3D" id="1.10.510.10">
    <property type="entry name" value="Transferase(Phosphotransferase) domain 1"/>
    <property type="match status" value="1"/>
</dbReference>
<protein>
    <recommendedName>
        <fullName evidence="1">Protein kinase domain-containing protein</fullName>
    </recommendedName>
</protein>
<dbReference type="AlphaFoldDB" id="A0A6C0L0X5"/>
<proteinExistence type="predicted"/>
<dbReference type="GO" id="GO:0005524">
    <property type="term" value="F:ATP binding"/>
    <property type="evidence" value="ECO:0007669"/>
    <property type="project" value="InterPro"/>
</dbReference>
<dbReference type="InterPro" id="IPR011009">
    <property type="entry name" value="Kinase-like_dom_sf"/>
</dbReference>
<dbReference type="SUPFAM" id="SSF56112">
    <property type="entry name" value="Protein kinase-like (PK-like)"/>
    <property type="match status" value="1"/>
</dbReference>